<accession>A0A815Q1T8</accession>
<protein>
    <submittedName>
        <fullName evidence="1">Uncharacterized protein</fullName>
    </submittedName>
</protein>
<dbReference type="EMBL" id="CAJNOL010009058">
    <property type="protein sequence ID" value="CAF1640769.1"/>
    <property type="molecule type" value="Genomic_DNA"/>
</dbReference>
<feature type="non-terminal residue" evidence="1">
    <location>
        <position position="1"/>
    </location>
</feature>
<organism evidence="1 3">
    <name type="scientific">Rotaria sordida</name>
    <dbReference type="NCBI Taxonomy" id="392033"/>
    <lineage>
        <taxon>Eukaryota</taxon>
        <taxon>Metazoa</taxon>
        <taxon>Spiralia</taxon>
        <taxon>Gnathifera</taxon>
        <taxon>Rotifera</taxon>
        <taxon>Eurotatoria</taxon>
        <taxon>Bdelloidea</taxon>
        <taxon>Philodinida</taxon>
        <taxon>Philodinidae</taxon>
        <taxon>Rotaria</taxon>
    </lineage>
</organism>
<sequence>LWKSNQQFDICQLIDWLTFSVSSFAPDGITIHNNNNNNWQSYPPNLACFIDHNLLMYIGYGIEKSIQINNLDTKQIIRTISLSQWCSCFDISNINNDENENRLIVISKKRSFSTIKRLYSGNISGFY</sequence>
<dbReference type="EMBL" id="CAJNOH010007402">
    <property type="protein sequence ID" value="CAF1456799.1"/>
    <property type="molecule type" value="Genomic_DNA"/>
</dbReference>
<evidence type="ECO:0000313" key="1">
    <source>
        <dbReference type="EMBL" id="CAF1456799.1"/>
    </source>
</evidence>
<dbReference type="Proteomes" id="UP000663870">
    <property type="component" value="Unassembled WGS sequence"/>
</dbReference>
<gene>
    <name evidence="2" type="ORF">JXQ802_LOCUS53158</name>
    <name evidence="1" type="ORF">PYM288_LOCUS36781</name>
</gene>
<evidence type="ECO:0000313" key="2">
    <source>
        <dbReference type="EMBL" id="CAF1640769.1"/>
    </source>
</evidence>
<reference evidence="1" key="1">
    <citation type="submission" date="2021-02" db="EMBL/GenBank/DDBJ databases">
        <authorList>
            <person name="Nowell W R."/>
        </authorList>
    </citation>
    <scope>NUCLEOTIDE SEQUENCE</scope>
</reference>
<evidence type="ECO:0000313" key="4">
    <source>
        <dbReference type="Proteomes" id="UP000663870"/>
    </source>
</evidence>
<dbReference type="Proteomes" id="UP000663854">
    <property type="component" value="Unassembled WGS sequence"/>
</dbReference>
<proteinExistence type="predicted"/>
<keyword evidence="4" id="KW-1185">Reference proteome</keyword>
<dbReference type="AlphaFoldDB" id="A0A815Q1T8"/>
<evidence type="ECO:0000313" key="3">
    <source>
        <dbReference type="Proteomes" id="UP000663854"/>
    </source>
</evidence>
<name>A0A815Q1T8_9BILA</name>
<comment type="caution">
    <text evidence="1">The sequence shown here is derived from an EMBL/GenBank/DDBJ whole genome shotgun (WGS) entry which is preliminary data.</text>
</comment>